<dbReference type="OMA" id="TCWIERR"/>
<keyword evidence="1" id="KW-0378">Hydrolase</keyword>
<dbReference type="SFLD" id="SFLDG01129">
    <property type="entry name" value="C1.5:_HAD__Beta-PGM__Phosphata"/>
    <property type="match status" value="1"/>
</dbReference>
<dbReference type="Proteomes" id="UP000184267">
    <property type="component" value="Unassembled WGS sequence"/>
</dbReference>
<dbReference type="SUPFAM" id="SSF56784">
    <property type="entry name" value="HAD-like"/>
    <property type="match status" value="1"/>
</dbReference>
<dbReference type="OrthoDB" id="20198at2759"/>
<protein>
    <submittedName>
        <fullName evidence="2">Uncharacterized protein</fullName>
    </submittedName>
</protein>
<dbReference type="Gene3D" id="3.40.50.1000">
    <property type="entry name" value="HAD superfamily/HAD-like"/>
    <property type="match status" value="1"/>
</dbReference>
<accession>A0A1M2VQB5</accession>
<dbReference type="InterPro" id="IPR051540">
    <property type="entry name" value="S-2-haloacid_dehalogenase"/>
</dbReference>
<reference evidence="2 3" key="1">
    <citation type="submission" date="2016-10" db="EMBL/GenBank/DDBJ databases">
        <title>Genome sequence of the basidiomycete white-rot fungus Trametes pubescens.</title>
        <authorList>
            <person name="Makela M.R."/>
            <person name="Granchi Z."/>
            <person name="Peng M."/>
            <person name="De Vries R.P."/>
            <person name="Grigoriev I."/>
            <person name="Riley R."/>
            <person name="Hilden K."/>
        </authorList>
    </citation>
    <scope>NUCLEOTIDE SEQUENCE [LARGE SCALE GENOMIC DNA]</scope>
    <source>
        <strain evidence="2 3">FBCC735</strain>
    </source>
</reference>
<dbReference type="Gene3D" id="1.10.150.750">
    <property type="match status" value="1"/>
</dbReference>
<dbReference type="SFLD" id="SFLDS00003">
    <property type="entry name" value="Haloacid_Dehalogenase"/>
    <property type="match status" value="1"/>
</dbReference>
<dbReference type="AlphaFoldDB" id="A0A1M2VQB5"/>
<dbReference type="STRING" id="154538.A0A1M2VQB5"/>
<gene>
    <name evidence="2" type="ORF">TRAPUB_13744</name>
</gene>
<dbReference type="InterPro" id="IPR023214">
    <property type="entry name" value="HAD_sf"/>
</dbReference>
<evidence type="ECO:0000256" key="1">
    <source>
        <dbReference type="ARBA" id="ARBA00022801"/>
    </source>
</evidence>
<proteinExistence type="predicted"/>
<dbReference type="Pfam" id="PF00702">
    <property type="entry name" value="Hydrolase"/>
    <property type="match status" value="1"/>
</dbReference>
<dbReference type="GO" id="GO:0016787">
    <property type="term" value="F:hydrolase activity"/>
    <property type="evidence" value="ECO:0007669"/>
    <property type="project" value="UniProtKB-KW"/>
</dbReference>
<keyword evidence="3" id="KW-1185">Reference proteome</keyword>
<sequence>MSSVPMTSFSVPEPIPDGIIERRLPKHPPDIMTATNEFSKYKALVFDCYGTLIDWETGIYTGLKPLFEQARKPADRHAVIDAFSAVERDLQARFPTMRYSDLLAKVHATLEARLQDKPTPPDASATKEPVLASAHTDTGDAQAGSASVDTSAAAAQAASSKTSAAEAFARSVAAWQPFADTIPALAALSKRYRLIILSNIDRETIAKTRAVLERGFAFDAVYTAEEVGAYKPAPEMLGFALARLEADFGVRKEEVLMTAQSVFHDIVPAKGRDMDTAWINRAGAVTGLEGVKGDEAKYVFPTLGDLSDAVEKTGA</sequence>
<dbReference type="InterPro" id="IPR036412">
    <property type="entry name" value="HAD-like_sf"/>
</dbReference>
<evidence type="ECO:0000313" key="3">
    <source>
        <dbReference type="Proteomes" id="UP000184267"/>
    </source>
</evidence>
<dbReference type="EMBL" id="MNAD01000879">
    <property type="protein sequence ID" value="OJT09785.1"/>
    <property type="molecule type" value="Genomic_DNA"/>
</dbReference>
<dbReference type="PANTHER" id="PTHR43316">
    <property type="entry name" value="HYDROLASE, HALOACID DELAHOGENASE-RELATED"/>
    <property type="match status" value="1"/>
</dbReference>
<organism evidence="2 3">
    <name type="scientific">Trametes pubescens</name>
    <name type="common">White-rot fungus</name>
    <dbReference type="NCBI Taxonomy" id="154538"/>
    <lineage>
        <taxon>Eukaryota</taxon>
        <taxon>Fungi</taxon>
        <taxon>Dikarya</taxon>
        <taxon>Basidiomycota</taxon>
        <taxon>Agaricomycotina</taxon>
        <taxon>Agaricomycetes</taxon>
        <taxon>Polyporales</taxon>
        <taxon>Polyporaceae</taxon>
        <taxon>Trametes</taxon>
    </lineage>
</organism>
<dbReference type="PANTHER" id="PTHR43316:SF9">
    <property type="entry name" value="ACID DEHALOGENASE, PUTATIVE (AFU_ORTHOLOGUE AFUA_6G14460)-RELATED"/>
    <property type="match status" value="1"/>
</dbReference>
<comment type="caution">
    <text evidence="2">The sequence shown here is derived from an EMBL/GenBank/DDBJ whole genome shotgun (WGS) entry which is preliminary data.</text>
</comment>
<name>A0A1M2VQB5_TRAPU</name>
<evidence type="ECO:0000313" key="2">
    <source>
        <dbReference type="EMBL" id="OJT09785.1"/>
    </source>
</evidence>